<sequence>MTEPVIQADGICKHYGRGETRVEVLRDLSFELCAGESLAIMGPSGCGKSTLLNLLNGLMQPDRGSLEVFGLPYQRLGDNGWARWRRHRIATLFQDGNLIPTLSVSRNIAFRAGLAGLKVEPLELLQTLGIGDVAQRYPDQLSGGQRQRAALACAFAMQPELILADEPTGSLDEASARLVMPLFFKAMHERGLTALIVTHNPVLAQCCDRVLHLSKGALSP</sequence>
<feature type="domain" description="ABC transporter" evidence="4">
    <location>
        <begin position="6"/>
        <end position="220"/>
    </location>
</feature>
<dbReference type="PROSITE" id="PS00211">
    <property type="entry name" value="ABC_TRANSPORTER_1"/>
    <property type="match status" value="1"/>
</dbReference>
<organism evidence="5 6">
    <name type="scientific">Marinobacterium aestuarii</name>
    <dbReference type="NCBI Taxonomy" id="1821621"/>
    <lineage>
        <taxon>Bacteria</taxon>
        <taxon>Pseudomonadati</taxon>
        <taxon>Pseudomonadota</taxon>
        <taxon>Gammaproteobacteria</taxon>
        <taxon>Oceanospirillales</taxon>
        <taxon>Oceanospirillaceae</taxon>
        <taxon>Marinobacterium</taxon>
    </lineage>
</organism>
<dbReference type="PANTHER" id="PTHR24220">
    <property type="entry name" value="IMPORT ATP-BINDING PROTEIN"/>
    <property type="match status" value="1"/>
</dbReference>
<dbReference type="PROSITE" id="PS50893">
    <property type="entry name" value="ABC_TRANSPORTER_2"/>
    <property type="match status" value="1"/>
</dbReference>
<reference evidence="5 6" key="2">
    <citation type="journal article" date="2018" name="Int. J. Syst. Evol. Microbiol.">
        <title>Marinobacterium aestuarii sp. nov., a benzene-degrading marine bacterium isolated from estuary sediment.</title>
        <authorList>
            <person name="Bae S.S."/>
            <person name="Jung J."/>
            <person name="Chung D."/>
            <person name="Baek K."/>
        </authorList>
    </citation>
    <scope>NUCLEOTIDE SEQUENCE [LARGE SCALE GENOMIC DNA]</scope>
    <source>
        <strain evidence="5 6">ST58-10</strain>
    </source>
</reference>
<dbReference type="OrthoDB" id="9802264at2"/>
<evidence type="ECO:0000313" key="5">
    <source>
        <dbReference type="EMBL" id="ANG64005.1"/>
    </source>
</evidence>
<accession>A0A1A9F1G5</accession>
<dbReference type="InterPro" id="IPR003439">
    <property type="entry name" value="ABC_transporter-like_ATP-bd"/>
</dbReference>
<proteinExistence type="predicted"/>
<evidence type="ECO:0000313" key="6">
    <source>
        <dbReference type="Proteomes" id="UP000078070"/>
    </source>
</evidence>
<dbReference type="Proteomes" id="UP000078070">
    <property type="component" value="Chromosome"/>
</dbReference>
<dbReference type="InterPro" id="IPR017911">
    <property type="entry name" value="MacB-like_ATP-bd"/>
</dbReference>
<dbReference type="GO" id="GO:0005886">
    <property type="term" value="C:plasma membrane"/>
    <property type="evidence" value="ECO:0007669"/>
    <property type="project" value="TreeGrafter"/>
</dbReference>
<keyword evidence="2" id="KW-0547">Nucleotide-binding</keyword>
<dbReference type="STRING" id="1821621.A8C75_17020"/>
<evidence type="ECO:0000259" key="4">
    <source>
        <dbReference type="PROSITE" id="PS50893"/>
    </source>
</evidence>
<dbReference type="InterPro" id="IPR017871">
    <property type="entry name" value="ABC_transporter-like_CS"/>
</dbReference>
<protein>
    <submittedName>
        <fullName evidence="5">ABC transporter ATP-binding protein</fullName>
    </submittedName>
</protein>
<dbReference type="Gene3D" id="3.40.50.300">
    <property type="entry name" value="P-loop containing nucleotide triphosphate hydrolases"/>
    <property type="match status" value="1"/>
</dbReference>
<dbReference type="InterPro" id="IPR027417">
    <property type="entry name" value="P-loop_NTPase"/>
</dbReference>
<name>A0A1A9F1G5_9GAMM</name>
<keyword evidence="1" id="KW-0813">Transport</keyword>
<dbReference type="GO" id="GO:0005524">
    <property type="term" value="F:ATP binding"/>
    <property type="evidence" value="ECO:0007669"/>
    <property type="project" value="UniProtKB-KW"/>
</dbReference>
<keyword evidence="6" id="KW-1185">Reference proteome</keyword>
<dbReference type="EMBL" id="CP015839">
    <property type="protein sequence ID" value="ANG64005.1"/>
    <property type="molecule type" value="Genomic_DNA"/>
</dbReference>
<dbReference type="CDD" id="cd03255">
    <property type="entry name" value="ABC_MJ0796_LolCDE_FtsE"/>
    <property type="match status" value="1"/>
</dbReference>
<dbReference type="GO" id="GO:0022857">
    <property type="term" value="F:transmembrane transporter activity"/>
    <property type="evidence" value="ECO:0007669"/>
    <property type="project" value="TreeGrafter"/>
</dbReference>
<dbReference type="KEGG" id="mars:A8C75_17020"/>
<dbReference type="AlphaFoldDB" id="A0A1A9F1G5"/>
<dbReference type="PANTHER" id="PTHR24220:SF659">
    <property type="entry name" value="TRANSPORTER, PUTATIVE-RELATED"/>
    <property type="match status" value="1"/>
</dbReference>
<dbReference type="GO" id="GO:0016887">
    <property type="term" value="F:ATP hydrolysis activity"/>
    <property type="evidence" value="ECO:0007669"/>
    <property type="project" value="InterPro"/>
</dbReference>
<evidence type="ECO:0000256" key="1">
    <source>
        <dbReference type="ARBA" id="ARBA00022448"/>
    </source>
</evidence>
<dbReference type="SMART" id="SM00382">
    <property type="entry name" value="AAA"/>
    <property type="match status" value="1"/>
</dbReference>
<dbReference type="InterPro" id="IPR015854">
    <property type="entry name" value="ABC_transpr_LolD-like"/>
</dbReference>
<dbReference type="Pfam" id="PF00005">
    <property type="entry name" value="ABC_tran"/>
    <property type="match status" value="1"/>
</dbReference>
<reference evidence="6" key="1">
    <citation type="submission" date="2016-05" db="EMBL/GenBank/DDBJ databases">
        <authorList>
            <person name="Baek K."/>
            <person name="Yang S.-J."/>
        </authorList>
    </citation>
    <scope>NUCLEOTIDE SEQUENCE [LARGE SCALE GENOMIC DNA]</scope>
    <source>
        <strain evidence="6">ST58-10</strain>
    </source>
</reference>
<evidence type="ECO:0000256" key="2">
    <source>
        <dbReference type="ARBA" id="ARBA00022741"/>
    </source>
</evidence>
<dbReference type="SUPFAM" id="SSF52540">
    <property type="entry name" value="P-loop containing nucleoside triphosphate hydrolases"/>
    <property type="match status" value="1"/>
</dbReference>
<evidence type="ECO:0000256" key="3">
    <source>
        <dbReference type="ARBA" id="ARBA00022840"/>
    </source>
</evidence>
<keyword evidence="3 5" id="KW-0067">ATP-binding</keyword>
<dbReference type="InterPro" id="IPR003593">
    <property type="entry name" value="AAA+_ATPase"/>
</dbReference>
<gene>
    <name evidence="5" type="ORF">A8C75_17020</name>
</gene>